<dbReference type="SUPFAM" id="SSF143430">
    <property type="entry name" value="TTP0101/SSO1404-like"/>
    <property type="match status" value="1"/>
</dbReference>
<dbReference type="STRING" id="128403.WA1_14220"/>
<dbReference type="InterPro" id="IPR019199">
    <property type="entry name" value="Virulence_VapD/CRISPR_Cas2"/>
</dbReference>
<protein>
    <recommendedName>
        <fullName evidence="9">CRISPR-associated endoribonuclease Cas2</fullName>
        <ecNumber evidence="9">3.1.-.-</ecNumber>
    </recommendedName>
</protein>
<dbReference type="OrthoDB" id="9798176at2"/>
<comment type="function">
    <text evidence="9">CRISPR (clustered regularly interspaced short palindromic repeat), is an adaptive immune system that provides protection against mobile genetic elements (viruses, transposable elements and conjugative plasmids). CRISPR clusters contain sequences complementary to antecedent mobile elements and target invading nucleic acids. CRISPR clusters are transcribed and processed into CRISPR RNA (crRNA). Functions as a ssRNA-specific endoribonuclease. Involved in the integration of spacer DNA into the CRISPR cassette.</text>
</comment>
<dbReference type="GO" id="GO:0046872">
    <property type="term" value="F:metal ion binding"/>
    <property type="evidence" value="ECO:0007669"/>
    <property type="project" value="UniProtKB-UniRule"/>
</dbReference>
<evidence type="ECO:0000256" key="7">
    <source>
        <dbReference type="ARBA" id="ARBA00022842"/>
    </source>
</evidence>
<dbReference type="GO" id="GO:0043571">
    <property type="term" value="P:maintenance of CRISPR repeat elements"/>
    <property type="evidence" value="ECO:0007669"/>
    <property type="project" value="UniProtKB-UniRule"/>
</dbReference>
<comment type="subunit">
    <text evidence="9">Homodimer, forms a heterotetramer with a Cas1 homodimer.</text>
</comment>
<keyword evidence="6 9" id="KW-0378">Hydrolase</keyword>
<evidence type="ECO:0000256" key="1">
    <source>
        <dbReference type="ARBA" id="ARBA00001946"/>
    </source>
</evidence>
<dbReference type="EC" id="3.1.-.-" evidence="9"/>
<dbReference type="AlphaFoldDB" id="A0A139XEY6"/>
<evidence type="ECO:0000256" key="9">
    <source>
        <dbReference type="HAMAP-Rule" id="MF_01471"/>
    </source>
</evidence>
<dbReference type="Proteomes" id="UP000076925">
    <property type="component" value="Unassembled WGS sequence"/>
</dbReference>
<evidence type="ECO:0000313" key="11">
    <source>
        <dbReference type="Proteomes" id="UP000076925"/>
    </source>
</evidence>
<evidence type="ECO:0000256" key="4">
    <source>
        <dbReference type="ARBA" id="ARBA00022723"/>
    </source>
</evidence>
<evidence type="ECO:0000256" key="3">
    <source>
        <dbReference type="ARBA" id="ARBA00022722"/>
    </source>
</evidence>
<keyword evidence="11" id="KW-1185">Reference proteome</keyword>
<evidence type="ECO:0000256" key="6">
    <source>
        <dbReference type="ARBA" id="ARBA00022801"/>
    </source>
</evidence>
<comment type="similarity">
    <text evidence="2 9">Belongs to the CRISPR-associated endoribonuclease Cas2 protein family.</text>
</comment>
<dbReference type="RefSeq" id="WP_017747690.1">
    <property type="nucleotide sequence ID" value="NZ_KQ976354.1"/>
</dbReference>
<dbReference type="Pfam" id="PF09827">
    <property type="entry name" value="CRISPR_Cas2"/>
    <property type="match status" value="1"/>
</dbReference>
<keyword evidence="5 9" id="KW-0255">Endonuclease</keyword>
<dbReference type="PANTHER" id="PTHR34405">
    <property type="entry name" value="CRISPR-ASSOCIATED ENDORIBONUCLEASE CAS2"/>
    <property type="match status" value="1"/>
</dbReference>
<dbReference type="CDD" id="cd09725">
    <property type="entry name" value="Cas2_I_II_III"/>
    <property type="match status" value="1"/>
</dbReference>
<evidence type="ECO:0000313" key="10">
    <source>
        <dbReference type="EMBL" id="KYC43246.1"/>
    </source>
</evidence>
<dbReference type="GO" id="GO:0016787">
    <property type="term" value="F:hydrolase activity"/>
    <property type="evidence" value="ECO:0007669"/>
    <property type="project" value="UniProtKB-KW"/>
</dbReference>
<dbReference type="GO" id="GO:0004521">
    <property type="term" value="F:RNA endonuclease activity"/>
    <property type="evidence" value="ECO:0007669"/>
    <property type="project" value="InterPro"/>
</dbReference>
<accession>A0A139XEY6</accession>
<organism evidence="10 11">
    <name type="scientific">Scytonema hofmannii PCC 7110</name>
    <dbReference type="NCBI Taxonomy" id="128403"/>
    <lineage>
        <taxon>Bacteria</taxon>
        <taxon>Bacillati</taxon>
        <taxon>Cyanobacteriota</taxon>
        <taxon>Cyanophyceae</taxon>
        <taxon>Nostocales</taxon>
        <taxon>Scytonemataceae</taxon>
        <taxon>Scytonema</taxon>
    </lineage>
</organism>
<comment type="cofactor">
    <cofactor evidence="1 9">
        <name>Mg(2+)</name>
        <dbReference type="ChEBI" id="CHEBI:18420"/>
    </cofactor>
</comment>
<name>A0A139XEY6_9CYAN</name>
<gene>
    <name evidence="9" type="primary">cas2</name>
    <name evidence="10" type="ORF">WA1_14220</name>
</gene>
<keyword evidence="3 9" id="KW-0540">Nuclease</keyword>
<keyword evidence="4 9" id="KW-0479">Metal-binding</keyword>
<keyword evidence="8 9" id="KW-0051">Antiviral defense</keyword>
<feature type="binding site" evidence="9">
    <location>
        <position position="8"/>
    </location>
    <ligand>
        <name>Mg(2+)</name>
        <dbReference type="ChEBI" id="CHEBI:18420"/>
        <note>catalytic</note>
    </ligand>
</feature>
<keyword evidence="7 9" id="KW-0460">Magnesium</keyword>
<dbReference type="HAMAP" id="MF_01471">
    <property type="entry name" value="Cas2"/>
    <property type="match status" value="1"/>
</dbReference>
<evidence type="ECO:0000256" key="2">
    <source>
        <dbReference type="ARBA" id="ARBA00009959"/>
    </source>
</evidence>
<evidence type="ECO:0000256" key="8">
    <source>
        <dbReference type="ARBA" id="ARBA00023118"/>
    </source>
</evidence>
<sequence length="91" mass="10865">MLLLVLYDITNDKKCTKLFTFLEVYGRRVQLSMFKCFLSLEEMRQLYEKVKKLVKPVEDNVRFYWIPQEAVERVLTIGGESPQPPPKYYVI</sequence>
<dbReference type="InterPro" id="IPR021127">
    <property type="entry name" value="CRISPR_associated_Cas2"/>
</dbReference>
<dbReference type="PANTHER" id="PTHR34405:SF3">
    <property type="entry name" value="CRISPR-ASSOCIATED ENDORIBONUCLEASE CAS2 3"/>
    <property type="match status" value="1"/>
</dbReference>
<dbReference type="GO" id="GO:0051607">
    <property type="term" value="P:defense response to virus"/>
    <property type="evidence" value="ECO:0007669"/>
    <property type="project" value="UniProtKB-UniRule"/>
</dbReference>
<dbReference type="Gene3D" id="3.30.70.240">
    <property type="match status" value="1"/>
</dbReference>
<reference evidence="10 11" key="1">
    <citation type="journal article" date="2013" name="Genome Biol. Evol.">
        <title>Genomes of Stigonematalean cyanobacteria (subsection V) and the evolution of oxygenic photosynthesis from prokaryotes to plastids.</title>
        <authorList>
            <person name="Dagan T."/>
            <person name="Roettger M."/>
            <person name="Stucken K."/>
            <person name="Landan G."/>
            <person name="Koch R."/>
            <person name="Major P."/>
            <person name="Gould S.B."/>
            <person name="Goremykin V.V."/>
            <person name="Rippka R."/>
            <person name="Tandeau de Marsac N."/>
            <person name="Gugger M."/>
            <person name="Lockhart P.J."/>
            <person name="Allen J.F."/>
            <person name="Brune I."/>
            <person name="Maus I."/>
            <person name="Puhler A."/>
            <person name="Martin W.F."/>
        </authorList>
    </citation>
    <scope>NUCLEOTIDE SEQUENCE [LARGE SCALE GENOMIC DNA]</scope>
    <source>
        <strain evidence="10 11">PCC 7110</strain>
    </source>
</reference>
<dbReference type="NCBIfam" id="TIGR01573">
    <property type="entry name" value="cas2"/>
    <property type="match status" value="1"/>
</dbReference>
<proteinExistence type="inferred from homology"/>
<dbReference type="EMBL" id="ANNX02000016">
    <property type="protein sequence ID" value="KYC43246.1"/>
    <property type="molecule type" value="Genomic_DNA"/>
</dbReference>
<evidence type="ECO:0000256" key="5">
    <source>
        <dbReference type="ARBA" id="ARBA00022759"/>
    </source>
</evidence>
<comment type="caution">
    <text evidence="10">The sequence shown here is derived from an EMBL/GenBank/DDBJ whole genome shotgun (WGS) entry which is preliminary data.</text>
</comment>